<dbReference type="Gene3D" id="1.20.1740.10">
    <property type="entry name" value="Amino acid/polyamine transporter I"/>
    <property type="match status" value="1"/>
</dbReference>
<evidence type="ECO:0000256" key="2">
    <source>
        <dbReference type="ARBA" id="ARBA00022475"/>
    </source>
</evidence>
<gene>
    <name evidence="8" type="ORF">ATX59_07430</name>
</gene>
<organism evidence="8 9">
    <name type="scientific">Oenococcus oeni</name>
    <name type="common">Leuconostoc oenos</name>
    <dbReference type="NCBI Taxonomy" id="1247"/>
    <lineage>
        <taxon>Bacteria</taxon>
        <taxon>Bacillati</taxon>
        <taxon>Bacillota</taxon>
        <taxon>Bacilli</taxon>
        <taxon>Lactobacillales</taxon>
        <taxon>Lactobacillaceae</taxon>
        <taxon>Oenococcus</taxon>
    </lineage>
</organism>
<accession>A0A6N4A5Q3</accession>
<evidence type="ECO:0000256" key="4">
    <source>
        <dbReference type="ARBA" id="ARBA00022989"/>
    </source>
</evidence>
<dbReference type="GO" id="GO:0022857">
    <property type="term" value="F:transmembrane transporter activity"/>
    <property type="evidence" value="ECO:0007669"/>
    <property type="project" value="InterPro"/>
</dbReference>
<reference evidence="8 9" key="1">
    <citation type="journal article" date="2016" name="BMC Genomics">
        <title>Consensus pan-genome assembly of the specialised wine bacterium Oenococcus oeni.</title>
        <authorList>
            <person name="Sternes P.R."/>
            <person name="Borneman A.R."/>
        </authorList>
    </citation>
    <scope>NUCLEOTIDE SEQUENCE [LARGE SCALE GENOMIC DNA]</scope>
    <source>
        <strain evidence="8 9">AWRIB661</strain>
    </source>
</reference>
<feature type="transmembrane region" description="Helical" evidence="6">
    <location>
        <begin position="352"/>
        <end position="375"/>
    </location>
</feature>
<feature type="transmembrane region" description="Helical" evidence="6">
    <location>
        <begin position="223"/>
        <end position="241"/>
    </location>
</feature>
<evidence type="ECO:0000256" key="5">
    <source>
        <dbReference type="ARBA" id="ARBA00023136"/>
    </source>
</evidence>
<feature type="transmembrane region" description="Helical" evidence="6">
    <location>
        <begin position="189"/>
        <end position="211"/>
    </location>
</feature>
<dbReference type="PANTHER" id="PTHR42770:SF11">
    <property type="entry name" value="INNER MEMBRANE TRANSPORT PROTEIN YBAT"/>
    <property type="match status" value="1"/>
</dbReference>
<dbReference type="PANTHER" id="PTHR42770">
    <property type="entry name" value="AMINO ACID TRANSPORTER-RELATED"/>
    <property type="match status" value="1"/>
</dbReference>
<dbReference type="GO" id="GO:0005886">
    <property type="term" value="C:plasma membrane"/>
    <property type="evidence" value="ECO:0007669"/>
    <property type="project" value="UniProtKB-SubCell"/>
</dbReference>
<evidence type="ECO:0000256" key="6">
    <source>
        <dbReference type="SAM" id="Phobius"/>
    </source>
</evidence>
<keyword evidence="5 6" id="KW-0472">Membrane</keyword>
<feature type="transmembrane region" description="Helical" evidence="6">
    <location>
        <begin position="119"/>
        <end position="142"/>
    </location>
</feature>
<comment type="subcellular location">
    <subcellularLocation>
        <location evidence="1">Cell membrane</location>
        <topology evidence="1">Multi-pass membrane protein</topology>
    </subcellularLocation>
</comment>
<keyword evidence="7" id="KW-0732">Signal</keyword>
<evidence type="ECO:0000256" key="1">
    <source>
        <dbReference type="ARBA" id="ARBA00004651"/>
    </source>
</evidence>
<feature type="chain" id="PRO_5026877022" evidence="7">
    <location>
        <begin position="27"/>
        <end position="456"/>
    </location>
</feature>
<name>A0A6N4A5Q3_OENOE</name>
<keyword evidence="3 6" id="KW-0812">Transmembrane</keyword>
<sequence>MNSKKLSISEVFALSIAAVAPSGAMAFNTTTAATFAGINIPISFILGSLAMLLVGFCFVQMSSRISSEGSVYAYNSAALGEKWGFVSGWALALTYLCFAGGTAGLTADFGNVFVQHFGISLPIPVLAIFFILLVWFISFFGLKLTSRVALAMELVSILILIFLSTLIIVKGGRSGINAAPFVPTGNATGIGQGMIFAVLCFAGFEGSSAFAVQAKKPKKAVPFAILATVIGAAIFYVYVSYAQVIGFGESNIKELATSSAPLDTLATMYSGNVMATIIDFATLMSCFAALLGALNACAYIIFALSNEGYLPKYLTNFSTKLNSPKNAVHTVSIICLILYVLIGLPFGPEQLYSNLATIGTLSLLIVYMLVCWGTFKYFKNKEKGEFSIVKHVVIPILGIIVLAFPLWSNLYPIPSFPLNLYPYFVVLWLAGGYFMAYKREKKLKENPEPVSKATVN</sequence>
<evidence type="ECO:0000256" key="7">
    <source>
        <dbReference type="SAM" id="SignalP"/>
    </source>
</evidence>
<feature type="transmembrane region" description="Helical" evidence="6">
    <location>
        <begin position="42"/>
        <end position="62"/>
    </location>
</feature>
<protein>
    <submittedName>
        <fullName evidence="8">Amino acid transporter</fullName>
    </submittedName>
</protein>
<dbReference type="Pfam" id="PF13520">
    <property type="entry name" value="AA_permease_2"/>
    <property type="match status" value="1"/>
</dbReference>
<keyword evidence="2" id="KW-1003">Cell membrane</keyword>
<feature type="transmembrane region" description="Helical" evidence="6">
    <location>
        <begin position="326"/>
        <end position="346"/>
    </location>
</feature>
<dbReference type="Proteomes" id="UP000181728">
    <property type="component" value="Unassembled WGS sequence"/>
</dbReference>
<proteinExistence type="predicted"/>
<evidence type="ECO:0000256" key="3">
    <source>
        <dbReference type="ARBA" id="ARBA00022692"/>
    </source>
</evidence>
<dbReference type="RefSeq" id="WP_071449068.1">
    <property type="nucleotide sequence ID" value="NZ_MLOK01000050.1"/>
</dbReference>
<feature type="transmembrane region" description="Helical" evidence="6">
    <location>
        <begin position="149"/>
        <end position="169"/>
    </location>
</feature>
<evidence type="ECO:0000313" key="9">
    <source>
        <dbReference type="Proteomes" id="UP000181728"/>
    </source>
</evidence>
<feature type="transmembrane region" description="Helical" evidence="6">
    <location>
        <begin position="387"/>
        <end position="408"/>
    </location>
</feature>
<comment type="caution">
    <text evidence="8">The sequence shown here is derived from an EMBL/GenBank/DDBJ whole genome shotgun (WGS) entry which is preliminary data.</text>
</comment>
<dbReference type="AlphaFoldDB" id="A0A6N4A5Q3"/>
<feature type="transmembrane region" description="Helical" evidence="6">
    <location>
        <begin position="420"/>
        <end position="437"/>
    </location>
</feature>
<dbReference type="InterPro" id="IPR050367">
    <property type="entry name" value="APC_superfamily"/>
</dbReference>
<dbReference type="InterPro" id="IPR002293">
    <property type="entry name" value="AA/rel_permease1"/>
</dbReference>
<feature type="transmembrane region" description="Helical" evidence="6">
    <location>
        <begin position="83"/>
        <end position="107"/>
    </location>
</feature>
<feature type="transmembrane region" description="Helical" evidence="6">
    <location>
        <begin position="280"/>
        <end position="305"/>
    </location>
</feature>
<evidence type="ECO:0000313" key="8">
    <source>
        <dbReference type="EMBL" id="OIM20742.1"/>
    </source>
</evidence>
<feature type="signal peptide" evidence="7">
    <location>
        <begin position="1"/>
        <end position="26"/>
    </location>
</feature>
<dbReference type="PIRSF" id="PIRSF006060">
    <property type="entry name" value="AA_transporter"/>
    <property type="match status" value="1"/>
</dbReference>
<dbReference type="EMBL" id="MLOK01000050">
    <property type="protein sequence ID" value="OIM20742.1"/>
    <property type="molecule type" value="Genomic_DNA"/>
</dbReference>
<keyword evidence="4 6" id="KW-1133">Transmembrane helix</keyword>